<proteinExistence type="predicted"/>
<evidence type="ECO:0000313" key="3">
    <source>
        <dbReference type="Proteomes" id="UP000199634"/>
    </source>
</evidence>
<keyword evidence="3" id="KW-1185">Reference proteome</keyword>
<feature type="chain" id="PRO_5011725779" evidence="1">
    <location>
        <begin position="25"/>
        <end position="109"/>
    </location>
</feature>
<dbReference type="Proteomes" id="UP000199634">
    <property type="component" value="Unassembled WGS sequence"/>
</dbReference>
<keyword evidence="1" id="KW-0732">Signal</keyword>
<feature type="signal peptide" evidence="1">
    <location>
        <begin position="1"/>
        <end position="24"/>
    </location>
</feature>
<gene>
    <name evidence="2" type="ORF">SAMN02927937_00737</name>
</gene>
<reference evidence="2 3" key="1">
    <citation type="submission" date="2016-10" db="EMBL/GenBank/DDBJ databases">
        <authorList>
            <person name="de Groot N.N."/>
        </authorList>
    </citation>
    <scope>NUCLEOTIDE SEQUENCE [LARGE SCALE GENOMIC DNA]</scope>
    <source>
        <strain evidence="2 3">CGMCC 1.10825</strain>
    </source>
</reference>
<sequence>MKTILATLFFLGLTTLGFSQTKTAAGSAFISSQGDDYISINCEGEASICYTITPYAGDGGYVRFTVPALEIDIVAPESSITVNGQSFDELPPNLPGNTDYFIQFQMVED</sequence>
<name>A0A1H6K2H9_9FLAO</name>
<accession>A0A1H6K2H9</accession>
<dbReference type="STRING" id="1159016.SAMN02927937_00737"/>
<dbReference type="RefSeq" id="WP_091096445.1">
    <property type="nucleotide sequence ID" value="NZ_FNXE01000006.1"/>
</dbReference>
<organism evidence="2 3">
    <name type="scientific">Paenimyroides marinum</name>
    <dbReference type="NCBI Taxonomy" id="1159016"/>
    <lineage>
        <taxon>Bacteria</taxon>
        <taxon>Pseudomonadati</taxon>
        <taxon>Bacteroidota</taxon>
        <taxon>Flavobacteriia</taxon>
        <taxon>Flavobacteriales</taxon>
        <taxon>Flavobacteriaceae</taxon>
        <taxon>Paenimyroides</taxon>
    </lineage>
</organism>
<dbReference type="AlphaFoldDB" id="A0A1H6K2H9"/>
<dbReference type="EMBL" id="FNXE01000006">
    <property type="protein sequence ID" value="SEH65947.1"/>
    <property type="molecule type" value="Genomic_DNA"/>
</dbReference>
<evidence type="ECO:0000313" key="2">
    <source>
        <dbReference type="EMBL" id="SEH65947.1"/>
    </source>
</evidence>
<evidence type="ECO:0000256" key="1">
    <source>
        <dbReference type="SAM" id="SignalP"/>
    </source>
</evidence>
<protein>
    <submittedName>
        <fullName evidence="2">Uncharacterized protein</fullName>
    </submittedName>
</protein>